<comment type="similarity">
    <text evidence="1">Belongs to the peptidase S13 family.</text>
</comment>
<evidence type="ECO:0000313" key="4">
    <source>
        <dbReference type="EMBL" id="BCM24087.1"/>
    </source>
</evidence>
<dbReference type="PANTHER" id="PTHR30023:SF0">
    <property type="entry name" value="PENICILLIN-SENSITIVE CARBOXYPEPTIDASE A"/>
    <property type="match status" value="1"/>
</dbReference>
<dbReference type="NCBIfam" id="TIGR00666">
    <property type="entry name" value="PBP4"/>
    <property type="match status" value="1"/>
</dbReference>
<dbReference type="AlphaFoldDB" id="A0A8D5JXU6"/>
<dbReference type="InterPro" id="IPR012338">
    <property type="entry name" value="Beta-lactam/transpept-like"/>
</dbReference>
<keyword evidence="3" id="KW-0732">Signal</keyword>
<dbReference type="InterPro" id="IPR000667">
    <property type="entry name" value="Peptidase_S13"/>
</dbReference>
<protein>
    <submittedName>
        <fullName evidence="4">Peptidase</fullName>
    </submittedName>
</protein>
<keyword evidence="5" id="KW-1185">Reference proteome</keyword>
<dbReference type="Pfam" id="PF02113">
    <property type="entry name" value="Peptidase_S13"/>
    <property type="match status" value="1"/>
</dbReference>
<reference evidence="4" key="1">
    <citation type="journal article" date="2021" name="Arch. Microbiol.">
        <title>Methyloradius palustris gen. nov., sp. nov., a methanol-oxidizing bacterium isolated from snow.</title>
        <authorList>
            <person name="Miyadera T."/>
            <person name="Kojima H."/>
            <person name="Fukui M."/>
        </authorList>
    </citation>
    <scope>NUCLEOTIDE SEQUENCE</scope>
    <source>
        <strain evidence="4">Zm11</strain>
    </source>
</reference>
<evidence type="ECO:0000256" key="2">
    <source>
        <dbReference type="ARBA" id="ARBA00022801"/>
    </source>
</evidence>
<accession>A0A8D5JXU6</accession>
<sequence>MFNQSAPRFAYLETIMRIFTLFLLFAAISAQAALPDSVADALQKAGVPQDHVSVIVQRVDMTAPLISNQADQPLNPASTMKLLTTYAGLSLLGPAYRWHTDVYMDGTLSNGVLQGNLILKGYGDPAFMAEDLWRLLNNLRQMGIKDIRGDLLLDASYFSPNIANSADFDGEAYRAYNALPNGLLLNLKASSFKFQTISLGSNPQVLITMEPNLPEVKVVNRVQLKPGDCGEWKNKVSYQIEKTTVTFSGSYASSCGEKYMELSLLDDAHYTFGLFRAIWQQLGGKIQGDVKQITVPVTANKIAQADSPALADVIRRINKYSNNLMARQLFLTLGAEQQGAPAEAAKSDKTIRDWLATKSLVFNELVLENGAGLSRNERITARHMAALLLDAYASPVMPELMSSLPILSVDGTVAKRLKDSPAVGRAHLKTGSLNGVGAISGYVLDSKGRYWVLVFMANDMQAAASKAAQDALIDWVYQQQ</sequence>
<feature type="chain" id="PRO_5034872169" evidence="3">
    <location>
        <begin position="33"/>
        <end position="480"/>
    </location>
</feature>
<name>A0A8D5JXU6_9PROT</name>
<dbReference type="GO" id="GO:0000270">
    <property type="term" value="P:peptidoglycan metabolic process"/>
    <property type="evidence" value="ECO:0007669"/>
    <property type="project" value="TreeGrafter"/>
</dbReference>
<dbReference type="GO" id="GO:0006508">
    <property type="term" value="P:proteolysis"/>
    <property type="evidence" value="ECO:0007669"/>
    <property type="project" value="InterPro"/>
</dbReference>
<evidence type="ECO:0000256" key="3">
    <source>
        <dbReference type="SAM" id="SignalP"/>
    </source>
</evidence>
<proteinExistence type="inferred from homology"/>
<keyword evidence="2" id="KW-0378">Hydrolase</keyword>
<dbReference type="EMBL" id="AP024110">
    <property type="protein sequence ID" value="BCM24087.1"/>
    <property type="molecule type" value="Genomic_DNA"/>
</dbReference>
<dbReference type="GO" id="GO:0004185">
    <property type="term" value="F:serine-type carboxypeptidase activity"/>
    <property type="evidence" value="ECO:0007669"/>
    <property type="project" value="InterPro"/>
</dbReference>
<dbReference type="Gene3D" id="3.50.80.20">
    <property type="entry name" value="D-Ala-D-Ala carboxypeptidase C, peptidase S13"/>
    <property type="match status" value="1"/>
</dbReference>
<dbReference type="SUPFAM" id="SSF56601">
    <property type="entry name" value="beta-lactamase/transpeptidase-like"/>
    <property type="match status" value="1"/>
</dbReference>
<feature type="signal peptide" evidence="3">
    <location>
        <begin position="1"/>
        <end position="32"/>
    </location>
</feature>
<dbReference type="PANTHER" id="PTHR30023">
    <property type="entry name" value="D-ALANYL-D-ALANINE CARBOXYPEPTIDASE"/>
    <property type="match status" value="1"/>
</dbReference>
<gene>
    <name evidence="4" type="primary">dacB</name>
    <name evidence="4" type="ORF">ZMTM_03460</name>
</gene>
<organism evidence="4 5">
    <name type="scientific">Methyloradius palustris</name>
    <dbReference type="NCBI Taxonomy" id="2778876"/>
    <lineage>
        <taxon>Bacteria</taxon>
        <taxon>Pseudomonadati</taxon>
        <taxon>Pseudomonadota</taxon>
        <taxon>Betaproteobacteria</taxon>
        <taxon>Nitrosomonadales</taxon>
        <taxon>Methylophilaceae</taxon>
        <taxon>Methyloradius</taxon>
    </lineage>
</organism>
<dbReference type="Gene3D" id="3.40.710.10">
    <property type="entry name" value="DD-peptidase/beta-lactamase superfamily"/>
    <property type="match status" value="1"/>
</dbReference>
<evidence type="ECO:0000256" key="1">
    <source>
        <dbReference type="ARBA" id="ARBA00006096"/>
    </source>
</evidence>
<dbReference type="KEGG" id="mpau:ZMTM_03460"/>
<dbReference type="Proteomes" id="UP000826722">
    <property type="component" value="Chromosome"/>
</dbReference>
<dbReference type="PRINTS" id="PR00922">
    <property type="entry name" value="DADACBPTASE3"/>
</dbReference>
<evidence type="ECO:0000313" key="5">
    <source>
        <dbReference type="Proteomes" id="UP000826722"/>
    </source>
</evidence>